<organism evidence="1 2">
    <name type="scientific">Athelia psychrophila</name>
    <dbReference type="NCBI Taxonomy" id="1759441"/>
    <lineage>
        <taxon>Eukaryota</taxon>
        <taxon>Fungi</taxon>
        <taxon>Dikarya</taxon>
        <taxon>Basidiomycota</taxon>
        <taxon>Agaricomycotina</taxon>
        <taxon>Agaricomycetes</taxon>
        <taxon>Agaricomycetidae</taxon>
        <taxon>Atheliales</taxon>
        <taxon>Atheliaceae</taxon>
        <taxon>Athelia</taxon>
    </lineage>
</organism>
<name>A0A166VWB5_9AGAM</name>
<keyword evidence="2" id="KW-1185">Reference proteome</keyword>
<dbReference type="AlphaFoldDB" id="A0A166VWB5"/>
<sequence>MSVLGGARLPESWQAPGARFGAEVFTQVILHHTHTLPLQIWWRYMSQEQLEIELIVDNDKRAGFAVAVDNWDKHLGPGGVHIGEGGGGVGVFLPQASEPIWACLLRESQIHSNLHTTVRMITPPLSRVSRSKEQSM</sequence>
<evidence type="ECO:0000313" key="1">
    <source>
        <dbReference type="EMBL" id="KZP33128.1"/>
    </source>
</evidence>
<proteinExistence type="predicted"/>
<dbReference type="Proteomes" id="UP000076532">
    <property type="component" value="Unassembled WGS sequence"/>
</dbReference>
<protein>
    <submittedName>
        <fullName evidence="1">Uncharacterized protein</fullName>
    </submittedName>
</protein>
<gene>
    <name evidence="1" type="ORF">FIBSPDRAFT_881905</name>
</gene>
<reference evidence="1 2" key="1">
    <citation type="journal article" date="2016" name="Mol. Biol. Evol.">
        <title>Comparative Genomics of Early-Diverging Mushroom-Forming Fungi Provides Insights into the Origins of Lignocellulose Decay Capabilities.</title>
        <authorList>
            <person name="Nagy L.G."/>
            <person name="Riley R."/>
            <person name="Tritt A."/>
            <person name="Adam C."/>
            <person name="Daum C."/>
            <person name="Floudas D."/>
            <person name="Sun H."/>
            <person name="Yadav J.S."/>
            <person name="Pangilinan J."/>
            <person name="Larsson K.H."/>
            <person name="Matsuura K."/>
            <person name="Barry K."/>
            <person name="Labutti K."/>
            <person name="Kuo R."/>
            <person name="Ohm R.A."/>
            <person name="Bhattacharya S.S."/>
            <person name="Shirouzu T."/>
            <person name="Yoshinaga Y."/>
            <person name="Martin F.M."/>
            <person name="Grigoriev I.V."/>
            <person name="Hibbett D.S."/>
        </authorList>
    </citation>
    <scope>NUCLEOTIDE SEQUENCE [LARGE SCALE GENOMIC DNA]</scope>
    <source>
        <strain evidence="1 2">CBS 109695</strain>
    </source>
</reference>
<dbReference type="EMBL" id="KV417483">
    <property type="protein sequence ID" value="KZP33128.1"/>
    <property type="molecule type" value="Genomic_DNA"/>
</dbReference>
<accession>A0A166VWB5</accession>
<evidence type="ECO:0000313" key="2">
    <source>
        <dbReference type="Proteomes" id="UP000076532"/>
    </source>
</evidence>